<protein>
    <recommendedName>
        <fullName evidence="3">PEP-CTERM protein-sorting domain-containing protein</fullName>
    </recommendedName>
</protein>
<sequence>MLKSRDIRELVRLTVMFTALGATSASVRADLITATFVGTVKDGPFAGTVAEGSFSYDTSVITVDQPCAYPGSPGFSVSLTIFGQTFTYLDDMDYPVRPFIQVADGVPVFLDFAISEAGNQGILGPAGNPTPIDQPGVAVIFLGGLSPATGGGYEVEVFVAAVPEPPASVQFACAGLGLAAFSVWKRRDRRRARPGMMWGAATPPS</sequence>
<accession>A0ABT6F7Q8</accession>
<gene>
    <name evidence="1" type="ORF">PZE19_07320</name>
</gene>
<evidence type="ECO:0000313" key="2">
    <source>
        <dbReference type="Proteomes" id="UP001216907"/>
    </source>
</evidence>
<name>A0ABT6F7Q8_9BACT</name>
<evidence type="ECO:0000313" key="1">
    <source>
        <dbReference type="EMBL" id="MDG3003572.1"/>
    </source>
</evidence>
<dbReference type="EMBL" id="JARRAG010000001">
    <property type="protein sequence ID" value="MDG3003572.1"/>
    <property type="molecule type" value="Genomic_DNA"/>
</dbReference>
<evidence type="ECO:0008006" key="3">
    <source>
        <dbReference type="Google" id="ProtNLM"/>
    </source>
</evidence>
<proteinExistence type="predicted"/>
<keyword evidence="2" id="KW-1185">Reference proteome</keyword>
<reference evidence="1 2" key="1">
    <citation type="submission" date="2023-03" db="EMBL/GenBank/DDBJ databases">
        <title>Paludisphaera mucosa sp. nov. a novel planctomycete from northern fen.</title>
        <authorList>
            <person name="Ivanova A."/>
        </authorList>
    </citation>
    <scope>NUCLEOTIDE SEQUENCE [LARGE SCALE GENOMIC DNA]</scope>
    <source>
        <strain evidence="1 2">Pla2</strain>
    </source>
</reference>
<dbReference type="RefSeq" id="WP_277859922.1">
    <property type="nucleotide sequence ID" value="NZ_JARRAG010000001.1"/>
</dbReference>
<organism evidence="1 2">
    <name type="scientific">Paludisphaera mucosa</name>
    <dbReference type="NCBI Taxonomy" id="3030827"/>
    <lineage>
        <taxon>Bacteria</taxon>
        <taxon>Pseudomonadati</taxon>
        <taxon>Planctomycetota</taxon>
        <taxon>Planctomycetia</taxon>
        <taxon>Isosphaerales</taxon>
        <taxon>Isosphaeraceae</taxon>
        <taxon>Paludisphaera</taxon>
    </lineage>
</organism>
<comment type="caution">
    <text evidence="1">The sequence shown here is derived from an EMBL/GenBank/DDBJ whole genome shotgun (WGS) entry which is preliminary data.</text>
</comment>
<dbReference type="Proteomes" id="UP001216907">
    <property type="component" value="Unassembled WGS sequence"/>
</dbReference>